<dbReference type="InterPro" id="IPR036188">
    <property type="entry name" value="FAD/NAD-bd_sf"/>
</dbReference>
<evidence type="ECO:0000313" key="3">
    <source>
        <dbReference type="Proteomes" id="UP000198897"/>
    </source>
</evidence>
<dbReference type="AlphaFoldDB" id="A0A1I2LRF9"/>
<dbReference type="Pfam" id="PF07992">
    <property type="entry name" value="Pyr_redox_2"/>
    <property type="match status" value="1"/>
</dbReference>
<dbReference type="Proteomes" id="UP000198897">
    <property type="component" value="Unassembled WGS sequence"/>
</dbReference>
<proteinExistence type="predicted"/>
<evidence type="ECO:0000259" key="1">
    <source>
        <dbReference type="Pfam" id="PF07992"/>
    </source>
</evidence>
<gene>
    <name evidence="2" type="ORF">SAMN05216353_10969</name>
</gene>
<reference evidence="3" key="1">
    <citation type="submission" date="2016-10" db="EMBL/GenBank/DDBJ databases">
        <authorList>
            <person name="Varghese N."/>
            <person name="Submissions S."/>
        </authorList>
    </citation>
    <scope>NUCLEOTIDE SEQUENCE [LARGE SCALE GENOMIC DNA]</scope>
    <source>
        <strain evidence="3">FP5</strain>
    </source>
</reference>
<keyword evidence="3" id="KW-1185">Reference proteome</keyword>
<dbReference type="RefSeq" id="WP_089751429.1">
    <property type="nucleotide sequence ID" value="NZ_FOOG01000009.1"/>
</dbReference>
<name>A0A1I2LRF9_9BACI</name>
<evidence type="ECO:0000313" key="2">
    <source>
        <dbReference type="EMBL" id="SFF79626.1"/>
    </source>
</evidence>
<sequence length="362" mass="41356">MNIAIMGSGLAGLSCALTLEKYGYQADVFERREEVGDRFVIAEAMFSMFHTPYDDAIKFLSETHDIHLKPSSNLQKVYFYSKNESSFIDGHLGFTNMRGKHPDSFEKQMESQMKGKIKYNQNVTYEELSKEYTHIVLATGDPLDTKKIQPYDVAFKASFKGAVIRGDFNKTEAHVFFNHDYAPKGMAYLLPHSDCEASLVLVYPQYPENEHLDKDELWKMCLEDACKQLDQEFTIVNEYSVKDYRIGKSETDRIGNTFFVGNCWGSITPVFGFGQFESILTGIYAAHDIAGVGDYTKLVKPLSQSYHDSLTLRRTMEKLNNNQLDLITKSINIQLIESMITNKDLNLMKILSRIIHPFSRKA</sequence>
<feature type="domain" description="FAD/NAD(P)-binding" evidence="1">
    <location>
        <begin position="2"/>
        <end position="140"/>
    </location>
</feature>
<dbReference type="EMBL" id="FOOG01000009">
    <property type="protein sequence ID" value="SFF79626.1"/>
    <property type="molecule type" value="Genomic_DNA"/>
</dbReference>
<dbReference type="SUPFAM" id="SSF51905">
    <property type="entry name" value="FAD/NAD(P)-binding domain"/>
    <property type="match status" value="1"/>
</dbReference>
<dbReference type="InterPro" id="IPR023753">
    <property type="entry name" value="FAD/NAD-binding_dom"/>
</dbReference>
<dbReference type="GO" id="GO:0016491">
    <property type="term" value="F:oxidoreductase activity"/>
    <property type="evidence" value="ECO:0007669"/>
    <property type="project" value="InterPro"/>
</dbReference>
<protein>
    <submittedName>
        <fullName evidence="2">Dehydrogenase (Flavoprotein)</fullName>
    </submittedName>
</protein>
<dbReference type="OrthoDB" id="25353at2"/>
<organism evidence="2 3">
    <name type="scientific">Halobacillus alkaliphilus</name>
    <dbReference type="NCBI Taxonomy" id="396056"/>
    <lineage>
        <taxon>Bacteria</taxon>
        <taxon>Bacillati</taxon>
        <taxon>Bacillota</taxon>
        <taxon>Bacilli</taxon>
        <taxon>Bacillales</taxon>
        <taxon>Bacillaceae</taxon>
        <taxon>Halobacillus</taxon>
    </lineage>
</organism>
<dbReference type="PRINTS" id="PR00419">
    <property type="entry name" value="ADXRDTASE"/>
</dbReference>
<accession>A0A1I2LRF9</accession>
<dbReference type="Gene3D" id="3.50.50.60">
    <property type="entry name" value="FAD/NAD(P)-binding domain"/>
    <property type="match status" value="1"/>
</dbReference>